<dbReference type="InterPro" id="IPR048971">
    <property type="entry name" value="Apc1_3rd"/>
</dbReference>
<accession>A0A1Q2YGE5</accession>
<dbReference type="GO" id="GO:0007091">
    <property type="term" value="P:metaphase/anaphase transition of mitotic cell cycle"/>
    <property type="evidence" value="ECO:0007669"/>
    <property type="project" value="TreeGrafter"/>
</dbReference>
<organism evidence="8 9">
    <name type="scientific">Pichia membranifaciens</name>
    <dbReference type="NCBI Taxonomy" id="4926"/>
    <lineage>
        <taxon>Eukaryota</taxon>
        <taxon>Fungi</taxon>
        <taxon>Dikarya</taxon>
        <taxon>Ascomycota</taxon>
        <taxon>Saccharomycotina</taxon>
        <taxon>Pichiomycetes</taxon>
        <taxon>Pichiales</taxon>
        <taxon>Pichiaceae</taxon>
        <taxon>Pichia</taxon>
    </lineage>
</organism>
<dbReference type="InterPro" id="IPR049255">
    <property type="entry name" value="Apc1_N"/>
</dbReference>
<dbReference type="Gene3D" id="1.25.10.10">
    <property type="entry name" value="Leucine-rich Repeat Variant"/>
    <property type="match status" value="1"/>
</dbReference>
<dbReference type="PANTHER" id="PTHR12827">
    <property type="entry name" value="MEIOTIC CHECKPOINT REGULATOR TSG24 FAMILY MEMBER"/>
    <property type="match status" value="1"/>
</dbReference>
<dbReference type="FunFam" id="1.25.10.10:FF:000435">
    <property type="entry name" value="Ubiquitin ligase subunit"/>
    <property type="match status" value="1"/>
</dbReference>
<proteinExistence type="inferred from homology"/>
<evidence type="ECO:0000256" key="3">
    <source>
        <dbReference type="ARBA" id="ARBA00022737"/>
    </source>
</evidence>
<gene>
    <name evidence="8" type="ORF">PMKS-002114</name>
</gene>
<reference evidence="8 9" key="1">
    <citation type="submission" date="2016-08" db="EMBL/GenBank/DDBJ databases">
        <title>Whole genome shotgun sequence of Pichia membranifaciens KS47-1.</title>
        <authorList>
            <person name="Konishi M."/>
            <person name="Ishida M."/>
            <person name="Arakawa T."/>
            <person name="Kato Y."/>
            <person name="Horiuchi J."/>
        </authorList>
    </citation>
    <scope>NUCLEOTIDE SEQUENCE [LARGE SCALE GENOMIC DNA]</scope>
    <source>
        <strain evidence="8 9">KS47-1</strain>
    </source>
</reference>
<comment type="similarity">
    <text evidence="1">Belongs to the APC1 family.</text>
</comment>
<keyword evidence="5" id="KW-0131">Cell cycle</keyword>
<keyword evidence="3" id="KW-0677">Repeat</keyword>
<dbReference type="InterPro" id="IPR011989">
    <property type="entry name" value="ARM-like"/>
</dbReference>
<evidence type="ECO:0000313" key="8">
    <source>
        <dbReference type="EMBL" id="GAV28640.1"/>
    </source>
</evidence>
<feature type="domain" description="Anaphase-promoting complex subunit 1 beta-sandwich" evidence="7">
    <location>
        <begin position="1408"/>
        <end position="1489"/>
    </location>
</feature>
<protein>
    <submittedName>
        <fullName evidence="8">Uncharacterized protein</fullName>
    </submittedName>
</protein>
<feature type="domain" description="Anaphase-promoting complex subunit 1 N-terminal" evidence="6">
    <location>
        <begin position="46"/>
        <end position="281"/>
    </location>
</feature>
<keyword evidence="9" id="KW-1185">Reference proteome</keyword>
<evidence type="ECO:0000259" key="7">
    <source>
        <dbReference type="Pfam" id="PF21282"/>
    </source>
</evidence>
<sequence length="1661" mass="187665">MNMERPQGGQTGLKYYADLSPLVPPRIIGGKVDGEDFKVKLYDRKQRLLVFDKKVAWLAGRAMIRQINLESPIIDCFFTTFADQKFNDIANTGDPSNNHNVLVIVLEDQIRVYDELKSVSIVSFPIHIHNAFPFHRGIVIGKRFEVTPPCDLFASNSKTFPGNDPSKSTQGSPAQFSTPFSSNIMYSNIPSSAAYTESNFLTLTDPIEELGTVVSSSTTYFSQKEEIILYPETTSSSLAATYNSVDQTILLYYTRYLSKPKSSSSKSYSSAQIGRKNSKRSISSAGLLNASSVRTFDDDARHFRATSNPLSYDRMASGTEHVSDTIGSTSGIFSYSSMENWNLRKDVIFTKISSIPFKSDKSFLKIFNLYYSDREAVVIVNSELHLIDIYIFEKSSNQVVLSKFKDNISLKGIDAAKFDLGKVSSSYIVLLKNSYEVVLFNPFYELLSPSINLFAKCPPIKSIDDTNDSEISFLCEDGKHYTFYLQTKIHDQHVSTFITSLKYLSHDLIYENFWLHWCANMSLNIPNCDEWKLYVVTLLSMSLPENADLSLVNTSLNEITELLPYVEQARASNKKSVSSKFSAAAELSLESLLPKIVLSLHVIREDLRLNILASKRYDQLSTLLSQLVHWMSWSKSWKEYYPVDTKQIDMLLQFSLAEYISKPRNILESLGSLFSGQLVPYITFSIIAGEEEVIDKLVIPRTYNILRLFEVIVSSEFENLDLIRTMVSFGIDVLEIETYPPGIFFVFKNTIELCQKKLKSNWNVTVEELKLIGRNDLLNLDSAKNELTVTTQTGYVPSKGIKDILSELSNNEVLSAWDGQAEADKFHVTRLIFSQDRRFYELTKLLQTSKVQTVTYEADPTMDDYDKIISQRAIAAKIALRTLTTPIGRGAVFNSSRKPLVTEGFPIPKMNFSTLVLPDNINVTLESDTIPQCLLDWGYFHNGTSAGLSVSKEFDGISGSWVVFNRPPVLNAQHAGFLLGLGLNGHLKQLEEWHIYNYLGPKHVYTSIGLLIGMAASLKRSMDVKMTKVLSVHVVAFLPPGSTNLNVQLPVQTAGIIGIGLIYLETQHRRMSEVLLAQISSTLIINDKKVVNEGYQLAAGLALGYINLGKGDMMLSSHDSHIIDGLLSYGTSIRDIQTLKELDKSCSGAVMALMFMFLKTDNQEIAEKLSLPKTMQLLEYVRPDLLMLRSLAKNMVMWNQIEPSKEFVESQIPTCISKRYFIESINSLDTNILPYIHILSGELLSIAVCFASTANFDAKKTLLYYLDLLLNLSFLEPSNYDSKVALIGVRNARDVVILGLSIIMAGTGDLDIMRRLRYLQGITDEYTKYGNYMATNMSLGFLFLGGGQQAFNTNDNFAIAALITSIYPMFGSNNYEALCDAEGKSSSELNDLHLQALRHFWALAVENRCLVVREVYSENPVKVDVDVVLKNKTTIRIPSPCLLPDLNFIHKISVNSKNSYFPVEFDLVRSSASANDNFRKNLTLYVDKRTSYKTLKLDFLELVDMDENHEIRNKPILGIDSLRSLKIFSRLQNFEKDILFDSIKSNSNVCSMSSTVFDFKFEIERIIMDKALLDEDKLMNLKLIFNFVDSFILLNDDKETSRRNKRRNKKFLGGSDNNLDNYFSLDDKEDNFSNNDVSRGLNYLNIEFIEKLKKELFSKHE</sequence>
<dbReference type="InterPro" id="IPR024990">
    <property type="entry name" value="Apc1"/>
</dbReference>
<dbReference type="Pfam" id="PF12859">
    <property type="entry name" value="ANAPC1"/>
    <property type="match status" value="1"/>
</dbReference>
<evidence type="ECO:0000256" key="2">
    <source>
        <dbReference type="ARBA" id="ARBA00022618"/>
    </source>
</evidence>
<dbReference type="PANTHER" id="PTHR12827:SF3">
    <property type="entry name" value="ANAPHASE-PROMOTING COMPLEX SUBUNIT 1"/>
    <property type="match status" value="1"/>
</dbReference>
<dbReference type="GO" id="GO:0051301">
    <property type="term" value="P:cell division"/>
    <property type="evidence" value="ECO:0007669"/>
    <property type="project" value="UniProtKB-KW"/>
</dbReference>
<keyword evidence="2" id="KW-0132">Cell division</keyword>
<name>A0A1Q2YGE5_9ASCO</name>
<dbReference type="GO" id="GO:0031145">
    <property type="term" value="P:anaphase-promoting complex-dependent catabolic process"/>
    <property type="evidence" value="ECO:0007669"/>
    <property type="project" value="TreeGrafter"/>
</dbReference>
<evidence type="ECO:0000256" key="1">
    <source>
        <dbReference type="ARBA" id="ARBA00010547"/>
    </source>
</evidence>
<evidence type="ECO:0000256" key="5">
    <source>
        <dbReference type="ARBA" id="ARBA00023306"/>
    </source>
</evidence>
<comment type="caution">
    <text evidence="8">The sequence shown here is derived from an EMBL/GenBank/DDBJ whole genome shotgun (WGS) entry which is preliminary data.</text>
</comment>
<dbReference type="EMBL" id="BDGI01000076">
    <property type="protein sequence ID" value="GAV28640.1"/>
    <property type="molecule type" value="Genomic_DNA"/>
</dbReference>
<dbReference type="Proteomes" id="UP000186136">
    <property type="component" value="Unassembled WGS sequence"/>
</dbReference>
<dbReference type="GO" id="GO:0005680">
    <property type="term" value="C:anaphase-promoting complex"/>
    <property type="evidence" value="ECO:0007669"/>
    <property type="project" value="InterPro"/>
</dbReference>
<evidence type="ECO:0000259" key="6">
    <source>
        <dbReference type="Pfam" id="PF12859"/>
    </source>
</evidence>
<dbReference type="Pfam" id="PF21282">
    <property type="entry name" value="APC1_3rd"/>
    <property type="match status" value="1"/>
</dbReference>
<keyword evidence="4" id="KW-0498">Mitosis</keyword>
<dbReference type="GO" id="GO:0060090">
    <property type="term" value="F:molecular adaptor activity"/>
    <property type="evidence" value="ECO:0007669"/>
    <property type="project" value="TreeGrafter"/>
</dbReference>
<dbReference type="OrthoDB" id="26401at2759"/>
<evidence type="ECO:0000256" key="4">
    <source>
        <dbReference type="ARBA" id="ARBA00022776"/>
    </source>
</evidence>
<evidence type="ECO:0000313" key="9">
    <source>
        <dbReference type="Proteomes" id="UP000186136"/>
    </source>
</evidence>
<dbReference type="GO" id="GO:0070979">
    <property type="term" value="P:protein K11-linked ubiquitination"/>
    <property type="evidence" value="ECO:0007669"/>
    <property type="project" value="TreeGrafter"/>
</dbReference>